<comment type="caution">
    <text evidence="1">The sequence shown here is derived from an EMBL/GenBank/DDBJ whole genome shotgun (WGS) entry which is preliminary data.</text>
</comment>
<dbReference type="OrthoDB" id="6402335at2"/>
<dbReference type="AlphaFoldDB" id="A0A443YVN2"/>
<gene>
    <name evidence="1" type="ORF">EGC76_11520</name>
</gene>
<evidence type="ECO:0000313" key="2">
    <source>
        <dbReference type="Proteomes" id="UP000288789"/>
    </source>
</evidence>
<evidence type="ECO:0000313" key="1">
    <source>
        <dbReference type="EMBL" id="RWU08025.1"/>
    </source>
</evidence>
<proteinExistence type="predicted"/>
<dbReference type="Proteomes" id="UP000288789">
    <property type="component" value="Unassembled WGS sequence"/>
</dbReference>
<reference evidence="1 2" key="1">
    <citation type="submission" date="2018-12" db="EMBL/GenBank/DDBJ databases">
        <authorList>
            <person name="Li A."/>
            <person name="Zhang M."/>
            <person name="Zhu H."/>
        </authorList>
    </citation>
    <scope>NUCLEOTIDE SEQUENCE [LARGE SCALE GENOMIC DNA]</scope>
    <source>
        <strain evidence="1 2">R04H25</strain>
    </source>
</reference>
<organism evidence="1 2">
    <name type="scientific">Pseudidiomarina gelatinasegens</name>
    <dbReference type="NCBI Taxonomy" id="2487740"/>
    <lineage>
        <taxon>Bacteria</taxon>
        <taxon>Pseudomonadati</taxon>
        <taxon>Pseudomonadota</taxon>
        <taxon>Gammaproteobacteria</taxon>
        <taxon>Alteromonadales</taxon>
        <taxon>Idiomarinaceae</taxon>
        <taxon>Pseudidiomarina</taxon>
    </lineage>
</organism>
<name>A0A443YVN2_9GAMM</name>
<sequence length="423" mass="48347">MKLRKDLGFYVPAFFMIQVDVDKPIDEIIGTENERVFAHELIHFLQDVSTTYGLINISKCVDVIKSQNHALRQSSQPARLPLVSSELSDTVMANNDLFSLYVGDDAEKLKEFPESCTVVDVIEEEMDVELVPYPVKYIYIKYKSPAISTTEDFHFGAMAIYESMANLIESQIYGDEKRRRNFPYDAALMIAEYLCPSISHNKLAVSELCEASLMYYNPAEIFVSCLKKIHDLGLVFESPNEYYLYMVNNFTLEEEPVHLEHIKASELAESQLDDLFTVSPLKEEKWASGMVARAREIRNSNISISAKLWGSDKNKSRQSLMGFIKSIGMPIVFNRNFESWLRDSEESLYTPLMYAAIFSFQEIVQGKQQGCILSSHCANENSGCTPDHNCESAPWLRLAQGKSCYFSNIWKMWGLENVQIFRS</sequence>
<dbReference type="EMBL" id="RSFE01000013">
    <property type="protein sequence ID" value="RWU08025.1"/>
    <property type="molecule type" value="Genomic_DNA"/>
</dbReference>
<protein>
    <submittedName>
        <fullName evidence="1">Uncharacterized protein</fullName>
    </submittedName>
</protein>
<dbReference type="RefSeq" id="WP_128353156.1">
    <property type="nucleotide sequence ID" value="NZ_RSFE01000013.1"/>
</dbReference>
<accession>A0A443YVN2</accession>
<keyword evidence="2" id="KW-1185">Reference proteome</keyword>